<feature type="transmembrane region" description="Helical" evidence="5">
    <location>
        <begin position="48"/>
        <end position="67"/>
    </location>
</feature>
<dbReference type="AlphaFoldDB" id="A0A286H3X8"/>
<feature type="transmembrane region" description="Helical" evidence="5">
    <location>
        <begin position="211"/>
        <end position="235"/>
    </location>
</feature>
<dbReference type="GO" id="GO:0022857">
    <property type="term" value="F:transmembrane transporter activity"/>
    <property type="evidence" value="ECO:0007669"/>
    <property type="project" value="InterPro"/>
</dbReference>
<evidence type="ECO:0000256" key="1">
    <source>
        <dbReference type="ARBA" id="ARBA00004651"/>
    </source>
</evidence>
<evidence type="ECO:0000256" key="4">
    <source>
        <dbReference type="ARBA" id="ARBA00023136"/>
    </source>
</evidence>
<dbReference type="InterPro" id="IPR036259">
    <property type="entry name" value="MFS_trans_sf"/>
</dbReference>
<dbReference type="OrthoDB" id="5189108at2"/>
<dbReference type="GO" id="GO:0005886">
    <property type="term" value="C:plasma membrane"/>
    <property type="evidence" value="ECO:0007669"/>
    <property type="project" value="UniProtKB-SubCell"/>
</dbReference>
<keyword evidence="4 5" id="KW-0472">Membrane</keyword>
<feature type="domain" description="Major facilitator superfamily (MFS) profile" evidence="6">
    <location>
        <begin position="16"/>
        <end position="389"/>
    </location>
</feature>
<dbReference type="InterPro" id="IPR020846">
    <property type="entry name" value="MFS_dom"/>
</dbReference>
<comment type="subcellular location">
    <subcellularLocation>
        <location evidence="1">Cell membrane</location>
        <topology evidence="1">Multi-pass membrane protein</topology>
    </subcellularLocation>
</comment>
<feature type="transmembrane region" description="Helical" evidence="5">
    <location>
        <begin position="171"/>
        <end position="190"/>
    </location>
</feature>
<evidence type="ECO:0000256" key="5">
    <source>
        <dbReference type="SAM" id="Phobius"/>
    </source>
</evidence>
<feature type="transmembrane region" description="Helical" evidence="5">
    <location>
        <begin position="298"/>
        <end position="323"/>
    </location>
</feature>
<protein>
    <submittedName>
        <fullName evidence="7">Predicted arabinose efflux permease, MFS family</fullName>
    </submittedName>
</protein>
<accession>A0A286H3X8</accession>
<proteinExistence type="predicted"/>
<feature type="transmembrane region" description="Helical" evidence="5">
    <location>
        <begin position="271"/>
        <end position="292"/>
    </location>
</feature>
<feature type="transmembrane region" description="Helical" evidence="5">
    <location>
        <begin position="20"/>
        <end position="42"/>
    </location>
</feature>
<sequence length="389" mass="38282">MSGGVAEVRTALWRSRGMQALIGVTVLGFASFCLTLASLPVYAVGGGAAASTAGLVTAVFLVVTVAFQATIPALTTRFGVGPVLVAGLLAMGLPSPFYVVDDGLAWICALSAVRGAGFAVLTVLGATLAARVAPPERRGESVGLYGLAIAIPNLVAVPAGVALVLDGHVGWLSWLAASPVLGAFLVPRLVRSVGPQPGPGPAGSGRAAVRAALLPSAVLFLVTMAGGGLVTFLPIERPDGVLATVALLVFGVTGAVTRWRSGTLSDRLGTGLLLPLALVVAAVGMVVTAVGLDAGAGWVLAGAAVFGAGYGAAQNLTLVAAFARAGEGGTTTASAMWNASFDAGTAIGALALGFLAAGIGLDWTYVVVAALLAGAVPLASAAARVAIRS</sequence>
<dbReference type="SUPFAM" id="SSF103473">
    <property type="entry name" value="MFS general substrate transporter"/>
    <property type="match status" value="1"/>
</dbReference>
<gene>
    <name evidence="7" type="ORF">SAMN06272739_3600</name>
</gene>
<evidence type="ECO:0000256" key="3">
    <source>
        <dbReference type="ARBA" id="ARBA00022989"/>
    </source>
</evidence>
<organism evidence="7 8">
    <name type="scientific">Blastococcus haudaquaticus</name>
    <dbReference type="NCBI Taxonomy" id="1938745"/>
    <lineage>
        <taxon>Bacteria</taxon>
        <taxon>Bacillati</taxon>
        <taxon>Actinomycetota</taxon>
        <taxon>Actinomycetes</taxon>
        <taxon>Geodermatophilales</taxon>
        <taxon>Geodermatophilaceae</taxon>
        <taxon>Blastococcus</taxon>
    </lineage>
</organism>
<feature type="transmembrane region" description="Helical" evidence="5">
    <location>
        <begin position="104"/>
        <end position="130"/>
    </location>
</feature>
<evidence type="ECO:0000313" key="7">
    <source>
        <dbReference type="EMBL" id="SOE02500.1"/>
    </source>
</evidence>
<dbReference type="InterPro" id="IPR052714">
    <property type="entry name" value="MFS_Exporter"/>
</dbReference>
<name>A0A286H3X8_9ACTN</name>
<feature type="transmembrane region" description="Helical" evidence="5">
    <location>
        <begin position="241"/>
        <end position="259"/>
    </location>
</feature>
<dbReference type="PANTHER" id="PTHR23531:SF1">
    <property type="entry name" value="QUINOLENE RESISTANCE PROTEIN NORA"/>
    <property type="match status" value="1"/>
</dbReference>
<feature type="transmembrane region" description="Helical" evidence="5">
    <location>
        <begin position="335"/>
        <end position="357"/>
    </location>
</feature>
<keyword evidence="3 5" id="KW-1133">Transmembrane helix</keyword>
<dbReference type="RefSeq" id="WP_097185286.1">
    <property type="nucleotide sequence ID" value="NZ_OCNK01000004.1"/>
</dbReference>
<feature type="transmembrane region" description="Helical" evidence="5">
    <location>
        <begin position="79"/>
        <end position="98"/>
    </location>
</feature>
<dbReference type="EMBL" id="OCNK01000004">
    <property type="protein sequence ID" value="SOE02500.1"/>
    <property type="molecule type" value="Genomic_DNA"/>
</dbReference>
<dbReference type="Gene3D" id="1.20.1250.20">
    <property type="entry name" value="MFS general substrate transporter like domains"/>
    <property type="match status" value="1"/>
</dbReference>
<feature type="transmembrane region" description="Helical" evidence="5">
    <location>
        <begin position="363"/>
        <end position="387"/>
    </location>
</feature>
<dbReference type="PROSITE" id="PS50850">
    <property type="entry name" value="MFS"/>
    <property type="match status" value="1"/>
</dbReference>
<reference evidence="8" key="1">
    <citation type="submission" date="2017-09" db="EMBL/GenBank/DDBJ databases">
        <authorList>
            <person name="Varghese N."/>
            <person name="Submissions S."/>
        </authorList>
    </citation>
    <scope>NUCLEOTIDE SEQUENCE [LARGE SCALE GENOMIC DNA]</scope>
    <source>
        <strain evidence="8">DSM 44270</strain>
    </source>
</reference>
<dbReference type="Proteomes" id="UP000219482">
    <property type="component" value="Unassembled WGS sequence"/>
</dbReference>
<dbReference type="PANTHER" id="PTHR23531">
    <property type="entry name" value="QUINOLENE RESISTANCE PROTEIN NORA"/>
    <property type="match status" value="1"/>
</dbReference>
<dbReference type="InterPro" id="IPR011701">
    <property type="entry name" value="MFS"/>
</dbReference>
<dbReference type="Pfam" id="PF07690">
    <property type="entry name" value="MFS_1"/>
    <property type="match status" value="1"/>
</dbReference>
<feature type="transmembrane region" description="Helical" evidence="5">
    <location>
        <begin position="142"/>
        <end position="165"/>
    </location>
</feature>
<evidence type="ECO:0000313" key="8">
    <source>
        <dbReference type="Proteomes" id="UP000219482"/>
    </source>
</evidence>
<evidence type="ECO:0000256" key="2">
    <source>
        <dbReference type="ARBA" id="ARBA00022692"/>
    </source>
</evidence>
<evidence type="ECO:0000259" key="6">
    <source>
        <dbReference type="PROSITE" id="PS50850"/>
    </source>
</evidence>
<keyword evidence="2 5" id="KW-0812">Transmembrane</keyword>
<keyword evidence="8" id="KW-1185">Reference proteome</keyword>